<dbReference type="PANTHER" id="PTHR10869">
    <property type="entry name" value="PROLYL 4-HYDROXYLASE ALPHA SUBUNIT"/>
    <property type="match status" value="1"/>
</dbReference>
<gene>
    <name evidence="8" type="ORF">BDQ12DRAFT_712943</name>
</gene>
<evidence type="ECO:0000313" key="9">
    <source>
        <dbReference type="Proteomes" id="UP000308652"/>
    </source>
</evidence>
<keyword evidence="2" id="KW-0479">Metal-binding</keyword>
<evidence type="ECO:0000256" key="4">
    <source>
        <dbReference type="ARBA" id="ARBA00023002"/>
    </source>
</evidence>
<feature type="domain" description="Prolyl 4-hydroxylase alpha subunit" evidence="7">
    <location>
        <begin position="27"/>
        <end position="258"/>
    </location>
</feature>
<evidence type="ECO:0000256" key="3">
    <source>
        <dbReference type="ARBA" id="ARBA00022964"/>
    </source>
</evidence>
<name>A0A5C3M331_9AGAR</name>
<dbReference type="GO" id="GO:0005783">
    <property type="term" value="C:endoplasmic reticulum"/>
    <property type="evidence" value="ECO:0007669"/>
    <property type="project" value="TreeGrafter"/>
</dbReference>
<evidence type="ECO:0000259" key="7">
    <source>
        <dbReference type="SMART" id="SM00702"/>
    </source>
</evidence>
<dbReference type="Proteomes" id="UP000308652">
    <property type="component" value="Unassembled WGS sequence"/>
</dbReference>
<dbReference type="OrthoDB" id="69177at2759"/>
<protein>
    <recommendedName>
        <fullName evidence="7">Prolyl 4-hydroxylase alpha subunit domain-containing protein</fullName>
    </recommendedName>
</protein>
<keyword evidence="3" id="KW-0223">Dioxygenase</keyword>
<reference evidence="8 9" key="1">
    <citation type="journal article" date="2019" name="Nat. Ecol. Evol.">
        <title>Megaphylogeny resolves global patterns of mushroom evolution.</title>
        <authorList>
            <person name="Varga T."/>
            <person name="Krizsan K."/>
            <person name="Foldi C."/>
            <person name="Dima B."/>
            <person name="Sanchez-Garcia M."/>
            <person name="Sanchez-Ramirez S."/>
            <person name="Szollosi G.J."/>
            <person name="Szarkandi J.G."/>
            <person name="Papp V."/>
            <person name="Albert L."/>
            <person name="Andreopoulos W."/>
            <person name="Angelini C."/>
            <person name="Antonin V."/>
            <person name="Barry K.W."/>
            <person name="Bougher N.L."/>
            <person name="Buchanan P."/>
            <person name="Buyck B."/>
            <person name="Bense V."/>
            <person name="Catcheside P."/>
            <person name="Chovatia M."/>
            <person name="Cooper J."/>
            <person name="Damon W."/>
            <person name="Desjardin D."/>
            <person name="Finy P."/>
            <person name="Geml J."/>
            <person name="Haridas S."/>
            <person name="Hughes K."/>
            <person name="Justo A."/>
            <person name="Karasinski D."/>
            <person name="Kautmanova I."/>
            <person name="Kiss B."/>
            <person name="Kocsube S."/>
            <person name="Kotiranta H."/>
            <person name="LaButti K.M."/>
            <person name="Lechner B.E."/>
            <person name="Liimatainen K."/>
            <person name="Lipzen A."/>
            <person name="Lukacs Z."/>
            <person name="Mihaltcheva S."/>
            <person name="Morgado L.N."/>
            <person name="Niskanen T."/>
            <person name="Noordeloos M.E."/>
            <person name="Ohm R.A."/>
            <person name="Ortiz-Santana B."/>
            <person name="Ovrebo C."/>
            <person name="Racz N."/>
            <person name="Riley R."/>
            <person name="Savchenko A."/>
            <person name="Shiryaev A."/>
            <person name="Soop K."/>
            <person name="Spirin V."/>
            <person name="Szebenyi C."/>
            <person name="Tomsovsky M."/>
            <person name="Tulloss R.E."/>
            <person name="Uehling J."/>
            <person name="Grigoriev I.V."/>
            <person name="Vagvolgyi C."/>
            <person name="Papp T."/>
            <person name="Martin F.M."/>
            <person name="Miettinen O."/>
            <person name="Hibbett D.S."/>
            <person name="Nagy L.G."/>
        </authorList>
    </citation>
    <scope>NUCLEOTIDE SEQUENCE [LARGE SCALE GENOMIC DNA]</scope>
    <source>
        <strain evidence="8 9">CBS 166.37</strain>
    </source>
</reference>
<evidence type="ECO:0000256" key="1">
    <source>
        <dbReference type="ARBA" id="ARBA00001961"/>
    </source>
</evidence>
<feature type="region of interest" description="Disordered" evidence="6">
    <location>
        <begin position="173"/>
        <end position="200"/>
    </location>
</feature>
<dbReference type="PANTHER" id="PTHR10869:SF241">
    <property type="entry name" value="FE2OG DIOXYGENASE DOMAIN-CONTAINING PROTEIN"/>
    <property type="match status" value="1"/>
</dbReference>
<dbReference type="SMART" id="SM00702">
    <property type="entry name" value="P4Hc"/>
    <property type="match status" value="1"/>
</dbReference>
<dbReference type="GO" id="GO:0004656">
    <property type="term" value="F:procollagen-proline 4-dioxygenase activity"/>
    <property type="evidence" value="ECO:0007669"/>
    <property type="project" value="TreeGrafter"/>
</dbReference>
<dbReference type="InterPro" id="IPR006620">
    <property type="entry name" value="Pro_4_hyd_alph"/>
</dbReference>
<dbReference type="GO" id="GO:0005506">
    <property type="term" value="F:iron ion binding"/>
    <property type="evidence" value="ECO:0007669"/>
    <property type="project" value="InterPro"/>
</dbReference>
<evidence type="ECO:0000256" key="6">
    <source>
        <dbReference type="SAM" id="MobiDB-lite"/>
    </source>
</evidence>
<evidence type="ECO:0000256" key="2">
    <source>
        <dbReference type="ARBA" id="ARBA00022723"/>
    </source>
</evidence>
<sequence>MPLSPGYIHAPVLDWSTTPLASDYHGCYVKILDDFFTPEECTKLISLAESEAKWEQAAVHYGLGPNQKYIDTNYRNSERILRFDKEASERLYQKLLPYVQEIVSIKPGGEWENIVGMSRGFADVEWNMVGLNERLSFLRYGPGNYFRQHCDGTLQLPDDRFSHVTVQIYLGDGRNAPSDSTESCDDSLGETGMPGGSPSNATLPLVGGPTRIWSRDGKKWLDVDAKLGRVLIFQQRQILHSGEDVKQGLKYALRTDIMFKRTLEGKAHRRE</sequence>
<organism evidence="8 9">
    <name type="scientific">Crucibulum laeve</name>
    <dbReference type="NCBI Taxonomy" id="68775"/>
    <lineage>
        <taxon>Eukaryota</taxon>
        <taxon>Fungi</taxon>
        <taxon>Dikarya</taxon>
        <taxon>Basidiomycota</taxon>
        <taxon>Agaricomycotina</taxon>
        <taxon>Agaricomycetes</taxon>
        <taxon>Agaricomycetidae</taxon>
        <taxon>Agaricales</taxon>
        <taxon>Agaricineae</taxon>
        <taxon>Nidulariaceae</taxon>
        <taxon>Crucibulum</taxon>
    </lineage>
</organism>
<dbReference type="InterPro" id="IPR044862">
    <property type="entry name" value="Pro_4_hyd_alph_FE2OG_OXY"/>
</dbReference>
<keyword evidence="4" id="KW-0560">Oxidoreductase</keyword>
<accession>A0A5C3M331</accession>
<keyword evidence="5" id="KW-0408">Iron</keyword>
<keyword evidence="9" id="KW-1185">Reference proteome</keyword>
<dbReference type="Gene3D" id="2.60.120.620">
    <property type="entry name" value="q2cbj1_9rhob like domain"/>
    <property type="match status" value="1"/>
</dbReference>
<dbReference type="InterPro" id="IPR045054">
    <property type="entry name" value="P4HA-like"/>
</dbReference>
<dbReference type="AlphaFoldDB" id="A0A5C3M331"/>
<evidence type="ECO:0000256" key="5">
    <source>
        <dbReference type="ARBA" id="ARBA00023004"/>
    </source>
</evidence>
<comment type="cofactor">
    <cofactor evidence="1">
        <name>L-ascorbate</name>
        <dbReference type="ChEBI" id="CHEBI:38290"/>
    </cofactor>
</comment>
<dbReference type="Pfam" id="PF13640">
    <property type="entry name" value="2OG-FeII_Oxy_3"/>
    <property type="match status" value="1"/>
</dbReference>
<dbReference type="STRING" id="68775.A0A5C3M331"/>
<evidence type="ECO:0000313" key="8">
    <source>
        <dbReference type="EMBL" id="TFK38588.1"/>
    </source>
</evidence>
<dbReference type="GO" id="GO:0031418">
    <property type="term" value="F:L-ascorbic acid binding"/>
    <property type="evidence" value="ECO:0007669"/>
    <property type="project" value="InterPro"/>
</dbReference>
<dbReference type="EMBL" id="ML213603">
    <property type="protein sequence ID" value="TFK38588.1"/>
    <property type="molecule type" value="Genomic_DNA"/>
</dbReference>
<proteinExistence type="predicted"/>